<sequence length="128" mass="14136">MSSMAVINSLNEPQSHGGCGGYGVDVRRQQWSQGWWPQKVVGEVMAAVTAFALLNSMLSIAFWSQVIVRCVGKPSHLLRLYTLREFLFGAHFNWILKCNLGFKQIKTNNCSSNNSDISGEVGENISIG</sequence>
<feature type="transmembrane region" description="Helical" evidence="1">
    <location>
        <begin position="44"/>
        <end position="63"/>
    </location>
</feature>
<evidence type="ECO:0000313" key="3">
    <source>
        <dbReference type="Proteomes" id="UP001152523"/>
    </source>
</evidence>
<gene>
    <name evidence="2" type="ORF">CEPIT_LOCUS3443</name>
</gene>
<protein>
    <submittedName>
        <fullName evidence="2">Uncharacterized protein</fullName>
    </submittedName>
</protein>
<keyword evidence="1" id="KW-1133">Transmembrane helix</keyword>
<evidence type="ECO:0000313" key="2">
    <source>
        <dbReference type="EMBL" id="CAH9070447.1"/>
    </source>
</evidence>
<organism evidence="2 3">
    <name type="scientific">Cuscuta epithymum</name>
    <dbReference type="NCBI Taxonomy" id="186058"/>
    <lineage>
        <taxon>Eukaryota</taxon>
        <taxon>Viridiplantae</taxon>
        <taxon>Streptophyta</taxon>
        <taxon>Embryophyta</taxon>
        <taxon>Tracheophyta</taxon>
        <taxon>Spermatophyta</taxon>
        <taxon>Magnoliopsida</taxon>
        <taxon>eudicotyledons</taxon>
        <taxon>Gunneridae</taxon>
        <taxon>Pentapetalae</taxon>
        <taxon>asterids</taxon>
        <taxon>lamiids</taxon>
        <taxon>Solanales</taxon>
        <taxon>Convolvulaceae</taxon>
        <taxon>Cuscuteae</taxon>
        <taxon>Cuscuta</taxon>
        <taxon>Cuscuta subgen. Cuscuta</taxon>
    </lineage>
</organism>
<comment type="caution">
    <text evidence="2">The sequence shown here is derived from an EMBL/GenBank/DDBJ whole genome shotgun (WGS) entry which is preliminary data.</text>
</comment>
<dbReference type="AlphaFoldDB" id="A0AAV0C8X4"/>
<dbReference type="Proteomes" id="UP001152523">
    <property type="component" value="Unassembled WGS sequence"/>
</dbReference>
<accession>A0AAV0C8X4</accession>
<keyword evidence="1" id="KW-0812">Transmembrane</keyword>
<proteinExistence type="predicted"/>
<reference evidence="2" key="1">
    <citation type="submission" date="2022-07" db="EMBL/GenBank/DDBJ databases">
        <authorList>
            <person name="Macas J."/>
            <person name="Novak P."/>
            <person name="Neumann P."/>
        </authorList>
    </citation>
    <scope>NUCLEOTIDE SEQUENCE</scope>
</reference>
<evidence type="ECO:0000256" key="1">
    <source>
        <dbReference type="SAM" id="Phobius"/>
    </source>
</evidence>
<keyword evidence="3" id="KW-1185">Reference proteome</keyword>
<keyword evidence="1" id="KW-0472">Membrane</keyword>
<name>A0AAV0C8X4_9ASTE</name>
<dbReference type="EMBL" id="CAMAPF010000018">
    <property type="protein sequence ID" value="CAH9070447.1"/>
    <property type="molecule type" value="Genomic_DNA"/>
</dbReference>